<evidence type="ECO:0000313" key="1">
    <source>
        <dbReference type="EMBL" id="SVE02209.1"/>
    </source>
</evidence>
<accession>A0A383A3Q2</accession>
<proteinExistence type="predicted"/>
<protein>
    <submittedName>
        <fullName evidence="1">Uncharacterized protein</fullName>
    </submittedName>
</protein>
<name>A0A383A3Q2_9ZZZZ</name>
<sequence length="23" mass="2668">MLVGKHIYESQPDLVVILDNERV</sequence>
<dbReference type="EMBL" id="UINC01188812">
    <property type="protein sequence ID" value="SVE02209.1"/>
    <property type="molecule type" value="Genomic_DNA"/>
</dbReference>
<gene>
    <name evidence="1" type="ORF">METZ01_LOCUS455063</name>
</gene>
<dbReference type="AlphaFoldDB" id="A0A383A3Q2"/>
<organism evidence="1">
    <name type="scientific">marine metagenome</name>
    <dbReference type="NCBI Taxonomy" id="408172"/>
    <lineage>
        <taxon>unclassified sequences</taxon>
        <taxon>metagenomes</taxon>
        <taxon>ecological metagenomes</taxon>
    </lineage>
</organism>
<reference evidence="1" key="1">
    <citation type="submission" date="2018-05" db="EMBL/GenBank/DDBJ databases">
        <authorList>
            <person name="Lanie J.A."/>
            <person name="Ng W.-L."/>
            <person name="Kazmierczak K.M."/>
            <person name="Andrzejewski T.M."/>
            <person name="Davidsen T.M."/>
            <person name="Wayne K.J."/>
            <person name="Tettelin H."/>
            <person name="Glass J.I."/>
            <person name="Rusch D."/>
            <person name="Podicherti R."/>
            <person name="Tsui H.-C.T."/>
            <person name="Winkler M.E."/>
        </authorList>
    </citation>
    <scope>NUCLEOTIDE SEQUENCE</scope>
</reference>
<feature type="non-terminal residue" evidence="1">
    <location>
        <position position="23"/>
    </location>
</feature>